<comment type="similarity">
    <text evidence="1">Belongs to the GSP E family.</text>
</comment>
<dbReference type="OrthoDB" id="33500at2157"/>
<evidence type="ECO:0000259" key="2">
    <source>
        <dbReference type="Pfam" id="PF00437"/>
    </source>
</evidence>
<dbReference type="Pfam" id="PF00437">
    <property type="entry name" value="T2SSE"/>
    <property type="match status" value="1"/>
</dbReference>
<dbReference type="RefSeq" id="WP_088819746.1">
    <property type="nucleotide sequence ID" value="NZ_CP019964.1"/>
</dbReference>
<evidence type="ECO:0000313" key="3">
    <source>
        <dbReference type="EMBL" id="ASI13583.1"/>
    </source>
</evidence>
<name>A0A218NMA1_9ARCH</name>
<dbReference type="PANTHER" id="PTHR30486:SF6">
    <property type="entry name" value="TYPE IV PILUS RETRACTATION ATPASE PILT"/>
    <property type="match status" value="1"/>
</dbReference>
<dbReference type="InterPro" id="IPR050921">
    <property type="entry name" value="T4SS_GSP_E_ATPase"/>
</dbReference>
<evidence type="ECO:0000313" key="4">
    <source>
        <dbReference type="Proteomes" id="UP000197679"/>
    </source>
</evidence>
<dbReference type="GeneID" id="33313810"/>
<dbReference type="InterPro" id="IPR001482">
    <property type="entry name" value="T2SS/T4SS_dom"/>
</dbReference>
<gene>
    <name evidence="3" type="ORF">Mia14_0252</name>
</gene>
<dbReference type="PANTHER" id="PTHR30486">
    <property type="entry name" value="TWITCHING MOTILITY PROTEIN PILT"/>
    <property type="match status" value="1"/>
</dbReference>
<dbReference type="EMBL" id="CP019964">
    <property type="protein sequence ID" value="ASI13583.1"/>
    <property type="molecule type" value="Genomic_DNA"/>
</dbReference>
<dbReference type="Proteomes" id="UP000197679">
    <property type="component" value="Chromosome"/>
</dbReference>
<dbReference type="SUPFAM" id="SSF52540">
    <property type="entry name" value="P-loop containing nucleoside triphosphate hydrolases"/>
    <property type="match status" value="1"/>
</dbReference>
<reference evidence="3 4" key="1">
    <citation type="journal article" date="2017" name="Nat. Commun.">
        <title>'ARMAN' archaea depend on association with euryarchaeal host in culture and in situ.</title>
        <authorList>
            <person name="Golyshina O."/>
            <person name="Toshchakov S."/>
            <person name="Makarova K."/>
            <person name="Gavrilov S."/>
            <person name="Korzhenkov A."/>
            <person name="La Cono V."/>
            <person name="Arcadi E."/>
            <person name="Nechitaylo T."/>
            <person name="Ferrer M."/>
            <person name="Kublanov I."/>
            <person name="Wolf Y."/>
            <person name="Yakimov M."/>
            <person name="Golyshin P."/>
            <person name="Slesarev A."/>
            <person name="Kozyavkin S."/>
        </authorList>
    </citation>
    <scope>NUCLEOTIDE SEQUENCE [LARGE SCALE GENOMIC DNA]</scope>
    <source>
        <strain evidence="3 4">Mia14</strain>
    </source>
</reference>
<dbReference type="GO" id="GO:0016887">
    <property type="term" value="F:ATP hydrolysis activity"/>
    <property type="evidence" value="ECO:0007669"/>
    <property type="project" value="InterPro"/>
</dbReference>
<evidence type="ECO:0000256" key="1">
    <source>
        <dbReference type="ARBA" id="ARBA00006611"/>
    </source>
</evidence>
<accession>A0A218NMA1</accession>
<dbReference type="Gene3D" id="3.40.50.300">
    <property type="entry name" value="P-loop containing nucleotide triphosphate hydrolases"/>
    <property type="match status" value="1"/>
</dbReference>
<dbReference type="AlphaFoldDB" id="A0A218NMA1"/>
<dbReference type="KEGG" id="marh:Mia14_0252"/>
<sequence>MSWPLMSKLKRSLNEQGSYETNLSPIQLNFSVSNLPFDKQVEKLGRFKVIGKKKNIYLYLLNPENYKLDDYKASQLKRYAVEYLVNSDINLEYSSESIEYISRFLMERYSSDPFLSYIIAHDTVGYGPISILLENSKDIEEILVNGPKSNISIYHAKYGYCETNLKFNGEDEFRFTMNKILSETLNELNEDSPVVDAQLKDGSRIHVQIKPYSENGATASIRLNGSKSIGIRKLLESGTIVKEDIVYLWMGLEVGCNIIISGSPSSGKTTLLTAISALMPRYERIITIEEDVNELKFYSNFINAVNLKSRSKQGLTLKDQVINSLHLRPDRLIIGEIRGPEAHDIFFGANTGIPFITTMHSEADENSLLARLESRPMSVESHLIQSLDIAIFMEHRYDNTRKLSRLVEYNWLSKAETIGDKELPMVKLNAMVNNTIFDMHLLNESKVIKRYATLHGMSNDEAVNEFMRRSKFLEAIPRDTEFSSYIERYWEIK</sequence>
<dbReference type="InterPro" id="IPR027417">
    <property type="entry name" value="P-loop_NTPase"/>
</dbReference>
<dbReference type="Gene3D" id="3.30.450.380">
    <property type="match status" value="1"/>
</dbReference>
<proteinExistence type="inferred from homology"/>
<organism evidence="3 4">
    <name type="scientific">Candidatus Mancarchaeum acidiphilum</name>
    <dbReference type="NCBI Taxonomy" id="1920749"/>
    <lineage>
        <taxon>Archaea</taxon>
        <taxon>Candidatus Micrarchaeota</taxon>
        <taxon>Candidatus Mancarchaeum</taxon>
    </lineage>
</organism>
<feature type="domain" description="Bacterial type II secretion system protein E" evidence="2">
    <location>
        <begin position="126"/>
        <end position="386"/>
    </location>
</feature>
<keyword evidence="4" id="KW-1185">Reference proteome</keyword>
<protein>
    <submittedName>
        <fullName evidence="3">Type II secretion system ATPase GspE</fullName>
    </submittedName>
</protein>